<organism evidence="1 2">
    <name type="scientific">Tieghemostelium lacteum</name>
    <name type="common">Slime mold</name>
    <name type="synonym">Dictyostelium lacteum</name>
    <dbReference type="NCBI Taxonomy" id="361077"/>
    <lineage>
        <taxon>Eukaryota</taxon>
        <taxon>Amoebozoa</taxon>
        <taxon>Evosea</taxon>
        <taxon>Eumycetozoa</taxon>
        <taxon>Dictyostelia</taxon>
        <taxon>Dictyosteliales</taxon>
        <taxon>Raperosteliaceae</taxon>
        <taxon>Tieghemostelium</taxon>
    </lineage>
</organism>
<name>A0A151Z754_TIELA</name>
<evidence type="ECO:0000313" key="1">
    <source>
        <dbReference type="EMBL" id="KYQ89793.1"/>
    </source>
</evidence>
<proteinExistence type="predicted"/>
<evidence type="ECO:0000313" key="2">
    <source>
        <dbReference type="Proteomes" id="UP000076078"/>
    </source>
</evidence>
<accession>A0A151Z754</accession>
<comment type="caution">
    <text evidence="1">The sequence shown here is derived from an EMBL/GenBank/DDBJ whole genome shotgun (WGS) entry which is preliminary data.</text>
</comment>
<dbReference type="InterPro" id="IPR032675">
    <property type="entry name" value="LRR_dom_sf"/>
</dbReference>
<dbReference type="InParanoid" id="A0A151Z754"/>
<sequence>MTNTTKLPVLLIKDILQCYINDKINMSKKYSQWSSVNTSESILHFYKIFSLVSKEFRLLVTKLHYRYIRISLMSDISILLYLFDKGIPIDKTICYILSTAEKINSWNEKRLNGKSRYQLSYLNTKVVDIRNCNVQYSIDGLTSAINDIILSNKQYHGYQEFETLQMKMDTDLSLIVSKIADRYGIRGLQVQQLNSYNLYFQGPQCISKSLRKLVIEFNIKLSALPLKLPDFDIMLQCNPQLEKLKLKFVGGIRDYHTNLYVESLVRHPSLVSVNIDLLSSLENLVYYLNNNKVLRKLVSNVDVVFSEEDLKREIYNNTLEYLEVTFDSWILINVINLWKCPSAIKEINFIGGSDDLLFTQYHQNVTKLTIENRESENGANSAVIIKNLPNLKELIYSNTTDDVDLNAVIESICQHPSLEYLTVELMDEIILKIIEYPPPSLKFLSFCYGGDVNVLTDKLVENTSIPNLQFNGYFIGCSNLLPLFNILNKKTNLESFIFDPSENIDQSNESHIINYYQTNPNPLLPDQLYILGIDVWKCYYQSKLQDYK</sequence>
<dbReference type="Gene3D" id="3.80.10.10">
    <property type="entry name" value="Ribonuclease Inhibitor"/>
    <property type="match status" value="1"/>
</dbReference>
<dbReference type="Proteomes" id="UP000076078">
    <property type="component" value="Unassembled WGS sequence"/>
</dbReference>
<gene>
    <name evidence="1" type="ORF">DLAC_09760</name>
</gene>
<dbReference type="SUPFAM" id="SSF52047">
    <property type="entry name" value="RNI-like"/>
    <property type="match status" value="1"/>
</dbReference>
<dbReference type="AlphaFoldDB" id="A0A151Z754"/>
<reference evidence="1 2" key="1">
    <citation type="submission" date="2015-12" db="EMBL/GenBank/DDBJ databases">
        <title>Dictyostelia acquired genes for synthesis and detection of signals that induce cell-type specialization by lateral gene transfer from prokaryotes.</title>
        <authorList>
            <person name="Gloeckner G."/>
            <person name="Schaap P."/>
        </authorList>
    </citation>
    <scope>NUCLEOTIDE SEQUENCE [LARGE SCALE GENOMIC DNA]</scope>
    <source>
        <strain evidence="1 2">TK</strain>
    </source>
</reference>
<dbReference type="EMBL" id="LODT01000039">
    <property type="protein sequence ID" value="KYQ89793.1"/>
    <property type="molecule type" value="Genomic_DNA"/>
</dbReference>
<protein>
    <submittedName>
        <fullName evidence="1">Uncharacterized protein</fullName>
    </submittedName>
</protein>
<keyword evidence="2" id="KW-1185">Reference proteome</keyword>